<sequence length="326" mass="34923">MAAPPPGIYVPVPTFFQSKKSATYSSIASPLDIETQAAHSIYLAKAGIKGLVLLGSTGEAIHLTNKERFDVLSGVRQAFEKEGFKDYPIIAGTATQNIEETVEQLKSAKEAGAQWGLSLVPGYFAGASTQEGIIRWFTAVADHSPIPVLIYHYPGVSNNVKVIPSTFATLAKHPNIVGCKLSHGDISVHAQIASHPSIDHSKFATFTGLGQQLLPVITVGGVGAIDGCAGFFPKSVVKLYNLSIKNSLSDEELKERRALQWKISTVEEIVIKFGTVGIKEAISRLRGFGDADGTRLPLEGGIPGGDAEWAKWQESIDVVQKVEDSI</sequence>
<feature type="active site" description="Schiff-base intermediate with substrate" evidence="4">
    <location>
        <position position="180"/>
    </location>
</feature>
<feature type="binding site" evidence="5">
    <location>
        <position position="225"/>
    </location>
    <ligand>
        <name>pyruvate</name>
        <dbReference type="ChEBI" id="CHEBI:15361"/>
    </ligand>
</feature>
<evidence type="ECO:0000256" key="2">
    <source>
        <dbReference type="ARBA" id="ARBA00023270"/>
    </source>
</evidence>
<dbReference type="PANTHER" id="PTHR12128">
    <property type="entry name" value="DIHYDRODIPICOLINATE SYNTHASE"/>
    <property type="match status" value="1"/>
</dbReference>
<feature type="active site" description="Proton donor/acceptor" evidence="4">
    <location>
        <position position="151"/>
    </location>
</feature>
<evidence type="ECO:0000256" key="1">
    <source>
        <dbReference type="ARBA" id="ARBA00023239"/>
    </source>
</evidence>
<dbReference type="CDD" id="cd00408">
    <property type="entry name" value="DHDPS-like"/>
    <property type="match status" value="1"/>
</dbReference>
<dbReference type="Gene3D" id="3.20.20.70">
    <property type="entry name" value="Aldolase class I"/>
    <property type="match status" value="1"/>
</dbReference>
<dbReference type="InterPro" id="IPR002220">
    <property type="entry name" value="DapA-like"/>
</dbReference>
<evidence type="ECO:0000256" key="3">
    <source>
        <dbReference type="PIRNR" id="PIRNR001365"/>
    </source>
</evidence>
<protein>
    <recommendedName>
        <fullName evidence="8">Dihydrodipicolinate synthase</fullName>
    </recommendedName>
</protein>
<dbReference type="PRINTS" id="PR00146">
    <property type="entry name" value="DHPICSNTHASE"/>
</dbReference>
<dbReference type="RefSeq" id="XP_045960194.1">
    <property type="nucleotide sequence ID" value="XM_046099924.1"/>
</dbReference>
<keyword evidence="7" id="KW-1185">Reference proteome</keyword>
<organism evidence="6 7">
    <name type="scientific">Truncatella angustata</name>
    <dbReference type="NCBI Taxonomy" id="152316"/>
    <lineage>
        <taxon>Eukaryota</taxon>
        <taxon>Fungi</taxon>
        <taxon>Dikarya</taxon>
        <taxon>Ascomycota</taxon>
        <taxon>Pezizomycotina</taxon>
        <taxon>Sordariomycetes</taxon>
        <taxon>Xylariomycetidae</taxon>
        <taxon>Amphisphaeriales</taxon>
        <taxon>Sporocadaceae</taxon>
        <taxon>Truncatella</taxon>
    </lineage>
</organism>
<comment type="similarity">
    <text evidence="3">Belongs to the DapA family.</text>
</comment>
<dbReference type="AlphaFoldDB" id="A0A9P9A0E5"/>
<feature type="binding site" evidence="5">
    <location>
        <position position="57"/>
    </location>
    <ligand>
        <name>pyruvate</name>
        <dbReference type="ChEBI" id="CHEBI:15361"/>
    </ligand>
</feature>
<accession>A0A9P9A0E5</accession>
<keyword evidence="2" id="KW-0704">Schiff base</keyword>
<dbReference type="PIRSF" id="PIRSF001365">
    <property type="entry name" value="DHDPS"/>
    <property type="match status" value="1"/>
</dbReference>
<dbReference type="PANTHER" id="PTHR12128:SF68">
    <property type="entry name" value="DIHYDRODIPICOLINATE SYNTHETASE"/>
    <property type="match status" value="1"/>
</dbReference>
<dbReference type="GeneID" id="70128816"/>
<evidence type="ECO:0000313" key="6">
    <source>
        <dbReference type="EMBL" id="KAH6655929.1"/>
    </source>
</evidence>
<gene>
    <name evidence="6" type="ORF">BKA67DRAFT_534835</name>
</gene>
<evidence type="ECO:0000256" key="4">
    <source>
        <dbReference type="PIRSR" id="PIRSR001365-1"/>
    </source>
</evidence>
<dbReference type="OrthoDB" id="191315at2759"/>
<dbReference type="Pfam" id="PF00701">
    <property type="entry name" value="DHDPS"/>
    <property type="match status" value="1"/>
</dbReference>
<dbReference type="Proteomes" id="UP000758603">
    <property type="component" value="Unassembled WGS sequence"/>
</dbReference>
<reference evidence="6" key="1">
    <citation type="journal article" date="2021" name="Nat. Commun.">
        <title>Genetic determinants of endophytism in the Arabidopsis root mycobiome.</title>
        <authorList>
            <person name="Mesny F."/>
            <person name="Miyauchi S."/>
            <person name="Thiergart T."/>
            <person name="Pickel B."/>
            <person name="Atanasova L."/>
            <person name="Karlsson M."/>
            <person name="Huettel B."/>
            <person name="Barry K.W."/>
            <person name="Haridas S."/>
            <person name="Chen C."/>
            <person name="Bauer D."/>
            <person name="Andreopoulos W."/>
            <person name="Pangilinan J."/>
            <person name="LaButti K."/>
            <person name="Riley R."/>
            <person name="Lipzen A."/>
            <person name="Clum A."/>
            <person name="Drula E."/>
            <person name="Henrissat B."/>
            <person name="Kohler A."/>
            <person name="Grigoriev I.V."/>
            <person name="Martin F.M."/>
            <person name="Hacquard S."/>
        </authorList>
    </citation>
    <scope>NUCLEOTIDE SEQUENCE</scope>
    <source>
        <strain evidence="6">MPI-SDFR-AT-0073</strain>
    </source>
</reference>
<name>A0A9P9A0E5_9PEZI</name>
<dbReference type="InterPro" id="IPR020624">
    <property type="entry name" value="Schiff_base-form_aldolases_CS"/>
</dbReference>
<evidence type="ECO:0000256" key="5">
    <source>
        <dbReference type="PIRSR" id="PIRSR001365-2"/>
    </source>
</evidence>
<evidence type="ECO:0000313" key="7">
    <source>
        <dbReference type="Proteomes" id="UP000758603"/>
    </source>
</evidence>
<evidence type="ECO:0008006" key="8">
    <source>
        <dbReference type="Google" id="ProtNLM"/>
    </source>
</evidence>
<dbReference type="SMART" id="SM01130">
    <property type="entry name" value="DHDPS"/>
    <property type="match status" value="1"/>
</dbReference>
<proteinExistence type="inferred from homology"/>
<comment type="caution">
    <text evidence="6">The sequence shown here is derived from an EMBL/GenBank/DDBJ whole genome shotgun (WGS) entry which is preliminary data.</text>
</comment>
<dbReference type="GO" id="GO:0008840">
    <property type="term" value="F:4-hydroxy-tetrahydrodipicolinate synthase activity"/>
    <property type="evidence" value="ECO:0007669"/>
    <property type="project" value="TreeGrafter"/>
</dbReference>
<dbReference type="InterPro" id="IPR013785">
    <property type="entry name" value="Aldolase_TIM"/>
</dbReference>
<dbReference type="SUPFAM" id="SSF51569">
    <property type="entry name" value="Aldolase"/>
    <property type="match status" value="1"/>
</dbReference>
<dbReference type="EMBL" id="JAGPXC010000003">
    <property type="protein sequence ID" value="KAH6655929.1"/>
    <property type="molecule type" value="Genomic_DNA"/>
</dbReference>
<dbReference type="PROSITE" id="PS00665">
    <property type="entry name" value="DHDPS_1"/>
    <property type="match status" value="1"/>
</dbReference>
<keyword evidence="1 3" id="KW-0456">Lyase</keyword>